<dbReference type="AlphaFoldDB" id="A0A1J4MIV5"/>
<organism evidence="2 3">
    <name type="scientific">Cryptosporidium ubiquitum</name>
    <dbReference type="NCBI Taxonomy" id="857276"/>
    <lineage>
        <taxon>Eukaryota</taxon>
        <taxon>Sar</taxon>
        <taxon>Alveolata</taxon>
        <taxon>Apicomplexa</taxon>
        <taxon>Conoidasida</taxon>
        <taxon>Coccidia</taxon>
        <taxon>Eucoccidiorida</taxon>
        <taxon>Eimeriorina</taxon>
        <taxon>Cryptosporidiidae</taxon>
        <taxon>Cryptosporidium</taxon>
    </lineage>
</organism>
<feature type="transmembrane region" description="Helical" evidence="1">
    <location>
        <begin position="158"/>
        <end position="177"/>
    </location>
</feature>
<proteinExistence type="predicted"/>
<dbReference type="RefSeq" id="XP_028875346.1">
    <property type="nucleotide sequence ID" value="XM_029019939.1"/>
</dbReference>
<keyword evidence="1" id="KW-0812">Transmembrane</keyword>
<reference evidence="2 3" key="1">
    <citation type="submission" date="2016-10" db="EMBL/GenBank/DDBJ databases">
        <title>Reductive evolution of mitochondrial metabolism and differential evolution of invasion-related proteins in Cryptosporidium.</title>
        <authorList>
            <person name="Liu S."/>
            <person name="Roellig D.M."/>
            <person name="Guo Y."/>
            <person name="Li N."/>
            <person name="Frace M.A."/>
            <person name="Tang K."/>
            <person name="Zhang L."/>
            <person name="Feng Y."/>
            <person name="Xiao L."/>
        </authorList>
    </citation>
    <scope>NUCLEOTIDE SEQUENCE [LARGE SCALE GENOMIC DNA]</scope>
    <source>
        <strain evidence="2">39726</strain>
    </source>
</reference>
<comment type="caution">
    <text evidence="2">The sequence shown here is derived from an EMBL/GenBank/DDBJ whole genome shotgun (WGS) entry which is preliminary data.</text>
</comment>
<protein>
    <submittedName>
        <fullName evidence="2">Uncharacterized protein</fullName>
    </submittedName>
</protein>
<keyword evidence="1" id="KW-1133">Transmembrane helix</keyword>
<accession>A0A1J4MIV5</accession>
<sequence length="210" mass="24366">MNQVKHRIYCDLLDGELPLLFYRNALSLENRYTDKSTPVQLCYPDMSITLGFHPHSFNLYQQLNLDAEGEGIFERPSLIVSTECKDFNNIRADVYRWGIIYVICTSLLLMYILKIIMENQVYVNDIIGIKINKSAFHIVCLLVSLSPLLAVIERCPFFMFIYKALFPSILIIILLFFLNEVWDLLFILLLSIARLSISSIQYKMVSSLFS</sequence>
<feature type="transmembrane region" description="Helical" evidence="1">
    <location>
        <begin position="134"/>
        <end position="152"/>
    </location>
</feature>
<gene>
    <name evidence="2" type="ORF">cubi_02928</name>
</gene>
<name>A0A1J4MIV5_9CRYT</name>
<keyword evidence="1" id="KW-0472">Membrane</keyword>
<dbReference type="EMBL" id="LRBP01000013">
    <property type="protein sequence ID" value="OII74126.1"/>
    <property type="molecule type" value="Genomic_DNA"/>
</dbReference>
<evidence type="ECO:0000256" key="1">
    <source>
        <dbReference type="SAM" id="Phobius"/>
    </source>
</evidence>
<dbReference type="OrthoDB" id="343002at2759"/>
<keyword evidence="3" id="KW-1185">Reference proteome</keyword>
<dbReference type="VEuPathDB" id="CryptoDB:cubi_02928"/>
<dbReference type="GeneID" id="39979718"/>
<evidence type="ECO:0000313" key="3">
    <source>
        <dbReference type="Proteomes" id="UP000186176"/>
    </source>
</evidence>
<dbReference type="Proteomes" id="UP000186176">
    <property type="component" value="Unassembled WGS sequence"/>
</dbReference>
<evidence type="ECO:0000313" key="2">
    <source>
        <dbReference type="EMBL" id="OII74126.1"/>
    </source>
</evidence>
<feature type="transmembrane region" description="Helical" evidence="1">
    <location>
        <begin position="94"/>
        <end position="113"/>
    </location>
</feature>